<dbReference type="AlphaFoldDB" id="A0A0F5FQG1"/>
<dbReference type="InterPro" id="IPR013096">
    <property type="entry name" value="Cupin_2"/>
</dbReference>
<dbReference type="GO" id="GO:0046872">
    <property type="term" value="F:metal ion binding"/>
    <property type="evidence" value="ECO:0007669"/>
    <property type="project" value="UniProtKB-KW"/>
</dbReference>
<protein>
    <recommendedName>
        <fullName evidence="2">Cupin type-2 domain-containing protein</fullName>
    </recommendedName>
</protein>
<dbReference type="InterPro" id="IPR051610">
    <property type="entry name" value="GPI/OXD"/>
</dbReference>
<dbReference type="PANTHER" id="PTHR35848">
    <property type="entry name" value="OXALATE-BINDING PROTEIN"/>
    <property type="match status" value="1"/>
</dbReference>
<evidence type="ECO:0000256" key="1">
    <source>
        <dbReference type="ARBA" id="ARBA00022723"/>
    </source>
</evidence>
<dbReference type="STRING" id="443610.VE25_18045"/>
<feature type="domain" description="Cupin type-2" evidence="2">
    <location>
        <begin position="44"/>
        <end position="113"/>
    </location>
</feature>
<organism evidence="3 4">
    <name type="scientific">Devosia geojensis</name>
    <dbReference type="NCBI Taxonomy" id="443610"/>
    <lineage>
        <taxon>Bacteria</taxon>
        <taxon>Pseudomonadati</taxon>
        <taxon>Pseudomonadota</taxon>
        <taxon>Alphaproteobacteria</taxon>
        <taxon>Hyphomicrobiales</taxon>
        <taxon>Devosiaceae</taxon>
        <taxon>Devosia</taxon>
    </lineage>
</organism>
<dbReference type="SUPFAM" id="SSF51182">
    <property type="entry name" value="RmlC-like cupins"/>
    <property type="match status" value="1"/>
</dbReference>
<evidence type="ECO:0000313" key="3">
    <source>
        <dbReference type="EMBL" id="KKB10432.1"/>
    </source>
</evidence>
<evidence type="ECO:0000313" key="4">
    <source>
        <dbReference type="Proteomes" id="UP000033632"/>
    </source>
</evidence>
<dbReference type="RefSeq" id="WP_046110060.1">
    <property type="nucleotide sequence ID" value="NZ_JZEX01000152.1"/>
</dbReference>
<dbReference type="Pfam" id="PF07883">
    <property type="entry name" value="Cupin_2"/>
    <property type="match status" value="1"/>
</dbReference>
<evidence type="ECO:0000259" key="2">
    <source>
        <dbReference type="Pfam" id="PF07883"/>
    </source>
</evidence>
<comment type="caution">
    <text evidence="3">The sequence shown here is derived from an EMBL/GenBank/DDBJ whole genome shotgun (WGS) entry which is preliminary data.</text>
</comment>
<sequence>MTRARTILNLDEVNLEFATQGTRFGGADGDIGQTLGLKGLGATLYEVPPGLTAVPFHRHHTSDEMFVVLQGTGTYRIGEERLPIRQGDCLGAPAGGAAHQIINTSSEPLRYIALSNNTSADVIEYVDSGRIRIDVGASGFHRENGTFKAGGRLVPMDYWEGEDVG</sequence>
<dbReference type="InterPro" id="IPR011051">
    <property type="entry name" value="RmlC_Cupin_sf"/>
</dbReference>
<name>A0A0F5FQG1_9HYPH</name>
<keyword evidence="4" id="KW-1185">Reference proteome</keyword>
<proteinExistence type="predicted"/>
<dbReference type="PATRIC" id="fig|443610.3.peg.1913"/>
<keyword evidence="1" id="KW-0479">Metal-binding</keyword>
<dbReference type="Gene3D" id="2.60.120.10">
    <property type="entry name" value="Jelly Rolls"/>
    <property type="match status" value="1"/>
</dbReference>
<dbReference type="Proteomes" id="UP000033632">
    <property type="component" value="Unassembled WGS sequence"/>
</dbReference>
<reference evidence="3 4" key="1">
    <citation type="submission" date="2015-03" db="EMBL/GenBank/DDBJ databases">
        <authorList>
            <person name="Hassan Y.I."/>
            <person name="Lepp D."/>
            <person name="Li X.-Z."/>
            <person name="Zhou T."/>
        </authorList>
    </citation>
    <scope>NUCLEOTIDE SEQUENCE [LARGE SCALE GENOMIC DNA]</scope>
    <source>
        <strain evidence="3 4">BD-c194</strain>
    </source>
</reference>
<dbReference type="InterPro" id="IPR014710">
    <property type="entry name" value="RmlC-like_jellyroll"/>
</dbReference>
<dbReference type="EMBL" id="JZEX01000152">
    <property type="protein sequence ID" value="KKB10432.1"/>
    <property type="molecule type" value="Genomic_DNA"/>
</dbReference>
<accession>A0A0F5FQG1</accession>
<gene>
    <name evidence="3" type="ORF">VE25_18045</name>
</gene>
<dbReference type="CDD" id="cd02224">
    <property type="entry name" value="cupin_SPO2919-like"/>
    <property type="match status" value="1"/>
</dbReference>
<dbReference type="PANTHER" id="PTHR35848:SF6">
    <property type="entry name" value="CUPIN TYPE-2 DOMAIN-CONTAINING PROTEIN"/>
    <property type="match status" value="1"/>
</dbReference>